<accession>A0ABV7J9W0</accession>
<comment type="catalytic activity">
    <reaction evidence="2">
        <text>2 GTP = 3',3'-c-di-GMP + 2 diphosphate</text>
        <dbReference type="Rhea" id="RHEA:24898"/>
        <dbReference type="ChEBI" id="CHEBI:33019"/>
        <dbReference type="ChEBI" id="CHEBI:37565"/>
        <dbReference type="ChEBI" id="CHEBI:58805"/>
        <dbReference type="EC" id="2.7.7.65"/>
    </reaction>
</comment>
<evidence type="ECO:0000313" key="6">
    <source>
        <dbReference type="EMBL" id="MFC3193483.1"/>
    </source>
</evidence>
<feature type="transmembrane region" description="Helical" evidence="4">
    <location>
        <begin position="40"/>
        <end position="65"/>
    </location>
</feature>
<feature type="domain" description="GGDEF" evidence="5">
    <location>
        <begin position="584"/>
        <end position="719"/>
    </location>
</feature>
<keyword evidence="6" id="KW-0548">Nucleotidyltransferase</keyword>
<dbReference type="SMART" id="SM00267">
    <property type="entry name" value="GGDEF"/>
    <property type="match status" value="1"/>
</dbReference>
<evidence type="ECO:0000256" key="2">
    <source>
        <dbReference type="ARBA" id="ARBA00034247"/>
    </source>
</evidence>
<dbReference type="PANTHER" id="PTHR45138">
    <property type="entry name" value="REGULATORY COMPONENTS OF SENSORY TRANSDUCTION SYSTEM"/>
    <property type="match status" value="1"/>
</dbReference>
<keyword evidence="3" id="KW-0175">Coiled coil</keyword>
<dbReference type="RefSeq" id="WP_077410283.1">
    <property type="nucleotide sequence ID" value="NZ_JBHRTS010000002.1"/>
</dbReference>
<keyword evidence="4" id="KW-0812">Transmembrane</keyword>
<feature type="transmembrane region" description="Helical" evidence="4">
    <location>
        <begin position="452"/>
        <end position="473"/>
    </location>
</feature>
<dbReference type="Gene3D" id="3.30.70.270">
    <property type="match status" value="1"/>
</dbReference>
<dbReference type="PROSITE" id="PS50887">
    <property type="entry name" value="GGDEF"/>
    <property type="match status" value="1"/>
</dbReference>
<feature type="coiled-coil region" evidence="3">
    <location>
        <begin position="484"/>
        <end position="531"/>
    </location>
</feature>
<feature type="transmembrane region" description="Helical" evidence="4">
    <location>
        <begin position="134"/>
        <end position="152"/>
    </location>
</feature>
<proteinExistence type="predicted"/>
<keyword evidence="7" id="KW-1185">Reference proteome</keyword>
<reference evidence="7" key="1">
    <citation type="journal article" date="2019" name="Int. J. Syst. Evol. Microbiol.">
        <title>The Global Catalogue of Microorganisms (GCM) 10K type strain sequencing project: providing services to taxonomists for standard genome sequencing and annotation.</title>
        <authorList>
            <consortium name="The Broad Institute Genomics Platform"/>
            <consortium name="The Broad Institute Genome Sequencing Center for Infectious Disease"/>
            <person name="Wu L."/>
            <person name="Ma J."/>
        </authorList>
    </citation>
    <scope>NUCLEOTIDE SEQUENCE [LARGE SCALE GENOMIC DNA]</scope>
    <source>
        <strain evidence="7">KCTC 42953</strain>
    </source>
</reference>
<feature type="transmembrane region" description="Helical" evidence="4">
    <location>
        <begin position="95"/>
        <end position="114"/>
    </location>
</feature>
<name>A0ABV7J9W0_9GAMM</name>
<keyword evidence="4" id="KW-1133">Transmembrane helix</keyword>
<dbReference type="EMBL" id="JBHRTS010000002">
    <property type="protein sequence ID" value="MFC3193483.1"/>
    <property type="molecule type" value="Genomic_DNA"/>
</dbReference>
<dbReference type="InterPro" id="IPR043128">
    <property type="entry name" value="Rev_trsase/Diguanyl_cyclase"/>
</dbReference>
<dbReference type="EC" id="2.7.7.65" evidence="1"/>
<dbReference type="CDD" id="cd12914">
    <property type="entry name" value="PDC1_DGC_like"/>
    <property type="match status" value="1"/>
</dbReference>
<protein>
    <recommendedName>
        <fullName evidence="1">diguanylate cyclase</fullName>
        <ecNumber evidence="1">2.7.7.65</ecNumber>
    </recommendedName>
</protein>
<feature type="transmembrane region" description="Helical" evidence="4">
    <location>
        <begin position="6"/>
        <end position="28"/>
    </location>
</feature>
<sequence>MGDRLTSLVVVVIAGAAAAVVNLFRLPLFFEAEFLFGQFLVLLVAVYRGPLAGLACAVIATWPLVDAWGSYWATLTFGMEALFVGLACRFVRFNVIMLVMIYWIAIGMPVSWYSISGYEHFLDSHRTAILIKQLTNAIVYAHITALVMYLPVTRKLLGFDQKPVTLSIKEQSSHIISSLLITCGIGFFFFNLDQSIKNSGSDYSQVHDIKHEQLKAQLGEVFSRKITAFSEYRETLAQLWNDPEMRQQSLLSFNQRYPQFRTMVITDQHGDLLHSSPEELVKNVKSQNENINVADRDYFTHAISSDQTYVSPAFVGRGFGKDLIVAISSGVPDLLNRPSNVGIIEGSFILTNLRHVKSLLDNIDPSVEAILIDQNGQVVLASEQLQLPPLQTFELVKGVDTFYEHSLVTIKKTGGEPGREVYYLAESLFPWGWKLLSLQNEARFADVIERSLIIFAVTIVLVVLISHILAFAISHSWSYHMTRLNELIERGDEFNRELDEFENNDQLPDEIVNLYQEIKNSRQAIVKMNTELQNTVAERTEKLQIVNAKLNKMASTDALTGLDNRRQFNQKLDEMWQHSQKNLSPLSMLIIDIDYFKKINDTFGHPVGDQVLVQLAEQLQHFNDDRIGCLARLGGEEFCLLMSGQEHTDVISLAERIRKHIEEYAFKIGSGKPFELTISVGVATINPTRFTASKLYQLADNALYEAKHSGRNQVRYSHLD</sequence>
<dbReference type="Proteomes" id="UP001595533">
    <property type="component" value="Unassembled WGS sequence"/>
</dbReference>
<evidence type="ECO:0000259" key="5">
    <source>
        <dbReference type="PROSITE" id="PS50887"/>
    </source>
</evidence>
<comment type="caution">
    <text evidence="6">The sequence shown here is derived from an EMBL/GenBank/DDBJ whole genome shotgun (WGS) entry which is preliminary data.</text>
</comment>
<evidence type="ECO:0000256" key="4">
    <source>
        <dbReference type="SAM" id="Phobius"/>
    </source>
</evidence>
<evidence type="ECO:0000256" key="3">
    <source>
        <dbReference type="SAM" id="Coils"/>
    </source>
</evidence>
<feature type="transmembrane region" description="Helical" evidence="4">
    <location>
        <begin position="71"/>
        <end position="88"/>
    </location>
</feature>
<dbReference type="PANTHER" id="PTHR45138:SF9">
    <property type="entry name" value="DIGUANYLATE CYCLASE DGCM-RELATED"/>
    <property type="match status" value="1"/>
</dbReference>
<evidence type="ECO:0000313" key="7">
    <source>
        <dbReference type="Proteomes" id="UP001595533"/>
    </source>
</evidence>
<gene>
    <name evidence="6" type="ORF">ACFODZ_04400</name>
</gene>
<dbReference type="NCBIfam" id="TIGR00254">
    <property type="entry name" value="GGDEF"/>
    <property type="match status" value="1"/>
</dbReference>
<dbReference type="Pfam" id="PF00990">
    <property type="entry name" value="GGDEF"/>
    <property type="match status" value="1"/>
</dbReference>
<organism evidence="6 7">
    <name type="scientific">Marinicella sediminis</name>
    <dbReference type="NCBI Taxonomy" id="1792834"/>
    <lineage>
        <taxon>Bacteria</taxon>
        <taxon>Pseudomonadati</taxon>
        <taxon>Pseudomonadota</taxon>
        <taxon>Gammaproteobacteria</taxon>
        <taxon>Lysobacterales</taxon>
        <taxon>Marinicellaceae</taxon>
        <taxon>Marinicella</taxon>
    </lineage>
</organism>
<dbReference type="GO" id="GO:0052621">
    <property type="term" value="F:diguanylate cyclase activity"/>
    <property type="evidence" value="ECO:0007669"/>
    <property type="project" value="UniProtKB-EC"/>
</dbReference>
<dbReference type="InterPro" id="IPR029787">
    <property type="entry name" value="Nucleotide_cyclase"/>
</dbReference>
<dbReference type="SUPFAM" id="SSF55073">
    <property type="entry name" value="Nucleotide cyclase"/>
    <property type="match status" value="1"/>
</dbReference>
<dbReference type="Gene3D" id="3.30.450.20">
    <property type="entry name" value="PAS domain"/>
    <property type="match status" value="1"/>
</dbReference>
<dbReference type="CDD" id="cd01949">
    <property type="entry name" value="GGDEF"/>
    <property type="match status" value="1"/>
</dbReference>
<keyword evidence="6" id="KW-0808">Transferase</keyword>
<evidence type="ECO:0000256" key="1">
    <source>
        <dbReference type="ARBA" id="ARBA00012528"/>
    </source>
</evidence>
<dbReference type="InterPro" id="IPR050469">
    <property type="entry name" value="Diguanylate_Cyclase"/>
</dbReference>
<keyword evidence="4" id="KW-0472">Membrane</keyword>
<dbReference type="InterPro" id="IPR000160">
    <property type="entry name" value="GGDEF_dom"/>
</dbReference>
<feature type="transmembrane region" description="Helical" evidence="4">
    <location>
        <begin position="173"/>
        <end position="192"/>
    </location>
</feature>